<dbReference type="PANTHER" id="PTHR23079:SF55">
    <property type="entry name" value="RNA-DIRECTED RNA POLYMERASE"/>
    <property type="match status" value="1"/>
</dbReference>
<evidence type="ECO:0000256" key="1">
    <source>
        <dbReference type="RuleBase" id="RU363098"/>
    </source>
</evidence>
<protein>
    <recommendedName>
        <fullName evidence="1">RNA-dependent RNA polymerase</fullName>
        <ecNumber evidence="1">2.7.7.48</ecNumber>
    </recommendedName>
</protein>
<keyword evidence="1" id="KW-0548">Nucleotidyltransferase</keyword>
<proteinExistence type="inferred from homology"/>
<evidence type="ECO:0000259" key="3">
    <source>
        <dbReference type="Pfam" id="PF05183"/>
    </source>
</evidence>
<keyword evidence="5" id="KW-1185">Reference proteome</keyword>
<dbReference type="EC" id="2.7.7.48" evidence="1"/>
<dbReference type="STRING" id="180088.A0A1J8QN82"/>
<dbReference type="GO" id="GO:0031380">
    <property type="term" value="C:nuclear RNA-directed RNA polymerase complex"/>
    <property type="evidence" value="ECO:0007669"/>
    <property type="project" value="TreeGrafter"/>
</dbReference>
<dbReference type="PANTHER" id="PTHR23079">
    <property type="entry name" value="RNA-DEPENDENT RNA POLYMERASE"/>
    <property type="match status" value="1"/>
</dbReference>
<dbReference type="OrthoDB" id="6513042at2759"/>
<dbReference type="Proteomes" id="UP000183567">
    <property type="component" value="Unassembled WGS sequence"/>
</dbReference>
<dbReference type="EMBL" id="LVVM01000197">
    <property type="protein sequence ID" value="OJA21331.1"/>
    <property type="molecule type" value="Genomic_DNA"/>
</dbReference>
<comment type="similarity">
    <text evidence="1">Belongs to the RdRP family.</text>
</comment>
<keyword evidence="1" id="KW-0694">RNA-binding</keyword>
<comment type="caution">
    <text evidence="4">The sequence shown here is derived from an EMBL/GenBank/DDBJ whole genome shotgun (WGS) entry which is preliminary data.</text>
</comment>
<keyword evidence="1" id="KW-0808">Transferase</keyword>
<keyword evidence="1" id="KW-0696">RNA-directed RNA polymerase</keyword>
<sequence length="1240" mass="139974">MEISMYNIAFGVTTDDLKITFAKILHEPPFPSSPPLNFEIRIINDEFRWDGQEGILTLPTKDAGSTVLHAYGRTGIVIGGRKIRLIEGMQATTDLNNNNNIKRMNDDLIRPREEGILRKNKPFDLLRYSFGRFLRDGSFSSQVSSSQAGIAKVFCDLERRQVRFTFQPQPQPQINTDRNSFRGLPSINLEKILGHQTLTASYVPANIATLVGNPDEDATILFIRADAPPVFTSETEHDGRFRLLNNGKPERLDGLGDKLPIPHGSHSLMLAFQSQSDAHTFMYACRDHLNLRYSQKHHVRIHDHSSDSKHTEELHEFLSQIPYELAFEVYKAFTDHVLRAKETLSLKAVILSLKVKHGDDAPQIFRTFAAVLGGHHANRTRRWKRRLQRQSREATLTSLLDQATQEFITERQKPRPLLAPPPQLGVYLSYHLIVTPTRYILEGPFTDRSNSVLRRYGHPECFLRVSFQDENRAKLRRSDDYSVTAILSTRYRNILHNGCTIAGRKFQFLGYSMSGLKEHSVWFMTPFQDETGKLVDANRIRGEIGMFSEKLVTQPARLAARWSQAFSGTDPSITLLAEEVDPKCPDRRSTSGTLMTDGCSSISVELARDIWISLQKSKKSLWKLRNVPSAFQFRLGGAKGMVVQDPTIQGKLVRLRPSQIKFDAPTNLTFDVQATSVAPKEMFLNRPLIALMEFLGVDTQRIIELQDDDIRKAQSIRSSFTDASKFIQQHGLGSSFGLPSLFSNLSSILKLQLVYTREKPSFWTSELILNSLHCVETHALREVKYRAHIAVPGSYTLFGVSDEWDCLKEGEIYATVFDEKTGDVHHITGDVAITRSPQIHPGDIQKVKAVRRPELEHLTNVVVFSCRGQRPLASCLGGGDIDGDDFNLILDPRLLPTKSYSPAGYKEAPIATIATACTISDIVAFIMNYIEADLLGLIAITHLRFSDLKDPTCRECIDLAKFFSQAVDFPKTGTPVYFRSLPMLPRSQPRPDFLGGESANITGEQFYESPKLLGQLFRRVPVKRWMPQQWDRSYSPSNGAVVEKALSRVALRHLDPSVLTDPNGELIDEMSRLLDAYCERLLTIGQTHTITKNKNIHVSEAELVSGTIMANWSDHARRREAVTAMNLQTDELVRAVRAELQVKAKQTVQTVQSGSEEAPQAPESETYDEEDYGDWTLREELSDTERRSMAETFKRSWAAWLLAEGVLRRDPSRFGAQSFGLIALSRMLEILKASRSSRSL</sequence>
<accession>A0A1J8QN82</accession>
<dbReference type="GO" id="GO:0003723">
    <property type="term" value="F:RNA binding"/>
    <property type="evidence" value="ECO:0007669"/>
    <property type="project" value="UniProtKB-KW"/>
</dbReference>
<reference evidence="4 5" key="1">
    <citation type="submission" date="2016-03" db="EMBL/GenBank/DDBJ databases">
        <title>Comparative genomics of the ectomycorrhizal sister species Rhizopogon vinicolor and Rhizopogon vesiculosus (Basidiomycota: Boletales) reveals a divergence of the mating type B locus.</title>
        <authorList>
            <person name="Mujic A.B."/>
            <person name="Kuo A."/>
            <person name="Tritt A."/>
            <person name="Lipzen A."/>
            <person name="Chen C."/>
            <person name="Johnson J."/>
            <person name="Sharma A."/>
            <person name="Barry K."/>
            <person name="Grigoriev I.V."/>
            <person name="Spatafora J.W."/>
        </authorList>
    </citation>
    <scope>NUCLEOTIDE SEQUENCE [LARGE SCALE GENOMIC DNA]</scope>
    <source>
        <strain evidence="4 5">AM-OR11-056</strain>
    </source>
</reference>
<dbReference type="GO" id="GO:0003968">
    <property type="term" value="F:RNA-directed RNA polymerase activity"/>
    <property type="evidence" value="ECO:0007669"/>
    <property type="project" value="UniProtKB-KW"/>
</dbReference>
<name>A0A1J8QN82_9AGAM</name>
<dbReference type="InterPro" id="IPR007855">
    <property type="entry name" value="RDRP"/>
</dbReference>
<feature type="domain" description="RDRP core" evidence="3">
    <location>
        <begin position="434"/>
        <end position="1020"/>
    </location>
</feature>
<feature type="region of interest" description="Disordered" evidence="2">
    <location>
        <begin position="1149"/>
        <end position="1173"/>
    </location>
</feature>
<dbReference type="Pfam" id="PF05183">
    <property type="entry name" value="RdRP"/>
    <property type="match status" value="1"/>
</dbReference>
<dbReference type="AlphaFoldDB" id="A0A1J8QN82"/>
<evidence type="ECO:0000313" key="4">
    <source>
        <dbReference type="EMBL" id="OJA21331.1"/>
    </source>
</evidence>
<evidence type="ECO:0000313" key="5">
    <source>
        <dbReference type="Proteomes" id="UP000183567"/>
    </source>
</evidence>
<gene>
    <name evidence="4" type="ORF">AZE42_08624</name>
</gene>
<organism evidence="4 5">
    <name type="scientific">Rhizopogon vesiculosus</name>
    <dbReference type="NCBI Taxonomy" id="180088"/>
    <lineage>
        <taxon>Eukaryota</taxon>
        <taxon>Fungi</taxon>
        <taxon>Dikarya</taxon>
        <taxon>Basidiomycota</taxon>
        <taxon>Agaricomycotina</taxon>
        <taxon>Agaricomycetes</taxon>
        <taxon>Agaricomycetidae</taxon>
        <taxon>Boletales</taxon>
        <taxon>Suillineae</taxon>
        <taxon>Rhizopogonaceae</taxon>
        <taxon>Rhizopogon</taxon>
    </lineage>
</organism>
<dbReference type="InterPro" id="IPR057596">
    <property type="entry name" value="RDRP_core"/>
</dbReference>
<comment type="catalytic activity">
    <reaction evidence="1">
        <text>RNA(n) + a ribonucleoside 5'-triphosphate = RNA(n+1) + diphosphate</text>
        <dbReference type="Rhea" id="RHEA:21248"/>
        <dbReference type="Rhea" id="RHEA-COMP:14527"/>
        <dbReference type="Rhea" id="RHEA-COMP:17342"/>
        <dbReference type="ChEBI" id="CHEBI:33019"/>
        <dbReference type="ChEBI" id="CHEBI:61557"/>
        <dbReference type="ChEBI" id="CHEBI:140395"/>
        <dbReference type="EC" id="2.7.7.48"/>
    </reaction>
</comment>
<dbReference type="GO" id="GO:0030422">
    <property type="term" value="P:siRNA processing"/>
    <property type="evidence" value="ECO:0007669"/>
    <property type="project" value="TreeGrafter"/>
</dbReference>
<evidence type="ECO:0000256" key="2">
    <source>
        <dbReference type="SAM" id="MobiDB-lite"/>
    </source>
</evidence>